<dbReference type="STRING" id="1489064.WH96_04725"/>
<evidence type="ECO:0000313" key="8">
    <source>
        <dbReference type="Proteomes" id="UP000035444"/>
    </source>
</evidence>
<feature type="transmembrane region" description="Helical" evidence="5">
    <location>
        <begin position="21"/>
        <end position="38"/>
    </location>
</feature>
<dbReference type="GO" id="GO:0016491">
    <property type="term" value="F:oxidoreductase activity"/>
    <property type="evidence" value="ECO:0007669"/>
    <property type="project" value="InterPro"/>
</dbReference>
<feature type="transmembrane region" description="Helical" evidence="5">
    <location>
        <begin position="44"/>
        <end position="60"/>
    </location>
</feature>
<accession>A0A0H2MHI8</accession>
<gene>
    <name evidence="7" type="ORF">WH96_04725</name>
</gene>
<sequence>MTIENTAASEGLGRKILARTAWPVLLILCICTTAYGFAIDRPVIVFNLTYLALAVALYLLERNMPFEKTWLENDGQTFANIAHTLTSKGLVQGLVTFSGVIGITAYITPMQGEGYGIWPRDWPLAIQVIMTLVAAEFGLYWAHRISHEWKPLWKFHAIHHSVTRLWIVNTGRFHFIDSLLSIVLGISIPLALGAPLEAITWLSAITAYIGMLTHCNVDMRFGLLSMVFNTPGLHRWHHSKKIVEGNRNYGENLMVWDMIFGTWINPDRRPPARIGITEEMPTSFPAQLVWPFKEIKELDQEGWTTLINEENTKPKV</sequence>
<dbReference type="GO" id="GO:0008610">
    <property type="term" value="P:lipid biosynthetic process"/>
    <property type="evidence" value="ECO:0007669"/>
    <property type="project" value="InterPro"/>
</dbReference>
<dbReference type="OrthoDB" id="9770329at2"/>
<evidence type="ECO:0000256" key="2">
    <source>
        <dbReference type="ARBA" id="ARBA00022692"/>
    </source>
</evidence>
<dbReference type="GO" id="GO:0016020">
    <property type="term" value="C:membrane"/>
    <property type="evidence" value="ECO:0007669"/>
    <property type="project" value="UniProtKB-SubCell"/>
</dbReference>
<evidence type="ECO:0000256" key="5">
    <source>
        <dbReference type="SAM" id="Phobius"/>
    </source>
</evidence>
<keyword evidence="8" id="KW-1185">Reference proteome</keyword>
<dbReference type="PANTHER" id="PTHR11863">
    <property type="entry name" value="STEROL DESATURASE"/>
    <property type="match status" value="1"/>
</dbReference>
<protein>
    <submittedName>
        <fullName evidence="7">Sterol desaturase</fullName>
    </submittedName>
</protein>
<evidence type="ECO:0000256" key="1">
    <source>
        <dbReference type="ARBA" id="ARBA00004370"/>
    </source>
</evidence>
<evidence type="ECO:0000256" key="4">
    <source>
        <dbReference type="ARBA" id="ARBA00023136"/>
    </source>
</evidence>
<evidence type="ECO:0000256" key="3">
    <source>
        <dbReference type="ARBA" id="ARBA00022989"/>
    </source>
</evidence>
<feature type="transmembrane region" description="Helical" evidence="5">
    <location>
        <begin position="90"/>
        <end position="110"/>
    </location>
</feature>
<dbReference type="EMBL" id="LAQL01000003">
    <property type="protein sequence ID" value="KLN61646.1"/>
    <property type="molecule type" value="Genomic_DNA"/>
</dbReference>
<evidence type="ECO:0000313" key="7">
    <source>
        <dbReference type="EMBL" id="KLN61646.1"/>
    </source>
</evidence>
<feature type="transmembrane region" description="Helical" evidence="5">
    <location>
        <begin position="173"/>
        <end position="192"/>
    </location>
</feature>
<dbReference type="Proteomes" id="UP000035444">
    <property type="component" value="Unassembled WGS sequence"/>
</dbReference>
<reference evidence="7 8" key="1">
    <citation type="submission" date="2015-03" db="EMBL/GenBank/DDBJ databases">
        <title>Genome Sequence of Kiloniella spongiae MEBiC09566, isolated from a marine sponge.</title>
        <authorList>
            <person name="Shao Z."/>
            <person name="Wang L."/>
            <person name="Li X."/>
        </authorList>
    </citation>
    <scope>NUCLEOTIDE SEQUENCE [LARGE SCALE GENOMIC DNA]</scope>
    <source>
        <strain evidence="7 8">MEBiC09566</strain>
    </source>
</reference>
<keyword evidence="4 5" id="KW-0472">Membrane</keyword>
<keyword evidence="2 5" id="KW-0812">Transmembrane</keyword>
<keyword evidence="3 5" id="KW-1133">Transmembrane helix</keyword>
<comment type="subcellular location">
    <subcellularLocation>
        <location evidence="1">Membrane</location>
    </subcellularLocation>
</comment>
<comment type="caution">
    <text evidence="7">The sequence shown here is derived from an EMBL/GenBank/DDBJ whole genome shotgun (WGS) entry which is preliminary data.</text>
</comment>
<dbReference type="GO" id="GO:0005506">
    <property type="term" value="F:iron ion binding"/>
    <property type="evidence" value="ECO:0007669"/>
    <property type="project" value="InterPro"/>
</dbReference>
<name>A0A0H2MHI8_9PROT</name>
<feature type="domain" description="Fatty acid hydroxylase" evidence="6">
    <location>
        <begin position="129"/>
        <end position="262"/>
    </location>
</feature>
<feature type="transmembrane region" description="Helical" evidence="5">
    <location>
        <begin position="122"/>
        <end position="142"/>
    </location>
</feature>
<dbReference type="InterPro" id="IPR050307">
    <property type="entry name" value="Sterol_Desaturase_Related"/>
</dbReference>
<evidence type="ECO:0000259" key="6">
    <source>
        <dbReference type="Pfam" id="PF04116"/>
    </source>
</evidence>
<dbReference type="AlphaFoldDB" id="A0A0H2MHI8"/>
<dbReference type="Pfam" id="PF04116">
    <property type="entry name" value="FA_hydroxylase"/>
    <property type="match status" value="1"/>
</dbReference>
<dbReference type="PATRIC" id="fig|1489064.4.peg.2146"/>
<organism evidence="7 8">
    <name type="scientific">Kiloniella spongiae</name>
    <dbReference type="NCBI Taxonomy" id="1489064"/>
    <lineage>
        <taxon>Bacteria</taxon>
        <taxon>Pseudomonadati</taxon>
        <taxon>Pseudomonadota</taxon>
        <taxon>Alphaproteobacteria</taxon>
        <taxon>Rhodospirillales</taxon>
        <taxon>Kiloniellaceae</taxon>
        <taxon>Kiloniella</taxon>
    </lineage>
</organism>
<dbReference type="InterPro" id="IPR006694">
    <property type="entry name" value="Fatty_acid_hydroxylase"/>
</dbReference>
<proteinExistence type="predicted"/>